<evidence type="ECO:0000259" key="1">
    <source>
        <dbReference type="PROSITE" id="PS51729"/>
    </source>
</evidence>
<dbReference type="Pfam" id="PF14542">
    <property type="entry name" value="Acetyltransf_CG"/>
    <property type="match status" value="1"/>
</dbReference>
<dbReference type="OrthoDB" id="9793389at2"/>
<proteinExistence type="predicted"/>
<keyword evidence="3" id="KW-1185">Reference proteome</keyword>
<dbReference type="PANTHER" id="PTHR31435">
    <property type="entry name" value="PROTEIN NATD1"/>
    <property type="match status" value="1"/>
</dbReference>
<evidence type="ECO:0000313" key="2">
    <source>
        <dbReference type="EMBL" id="TPE44210.1"/>
    </source>
</evidence>
<dbReference type="InterPro" id="IPR031165">
    <property type="entry name" value="GNAT_YJDJ"/>
</dbReference>
<organism evidence="2 3">
    <name type="scientific">Pontibacter mangrovi</name>
    <dbReference type="NCBI Taxonomy" id="2589816"/>
    <lineage>
        <taxon>Bacteria</taxon>
        <taxon>Pseudomonadati</taxon>
        <taxon>Bacteroidota</taxon>
        <taxon>Cytophagia</taxon>
        <taxon>Cytophagales</taxon>
        <taxon>Hymenobacteraceae</taxon>
        <taxon>Pontibacter</taxon>
    </lineage>
</organism>
<dbReference type="RefSeq" id="WP_140621103.1">
    <property type="nucleotide sequence ID" value="NZ_VFRQ01000004.1"/>
</dbReference>
<evidence type="ECO:0000313" key="3">
    <source>
        <dbReference type="Proteomes" id="UP000316727"/>
    </source>
</evidence>
<dbReference type="InterPro" id="IPR045057">
    <property type="entry name" value="Gcn5-rel_NAT"/>
</dbReference>
<dbReference type="SUPFAM" id="SSF55729">
    <property type="entry name" value="Acyl-CoA N-acyltransferases (Nat)"/>
    <property type="match status" value="1"/>
</dbReference>
<reference evidence="2 3" key="1">
    <citation type="submission" date="2019-06" db="EMBL/GenBank/DDBJ databases">
        <title>A novel bacterium of genus Pontibacter, isolated from marine sediment.</title>
        <authorList>
            <person name="Huang H."/>
            <person name="Mo K."/>
            <person name="Hu Y."/>
        </authorList>
    </citation>
    <scope>NUCLEOTIDE SEQUENCE [LARGE SCALE GENOMIC DNA]</scope>
    <source>
        <strain evidence="2 3">HB172049</strain>
    </source>
</reference>
<dbReference type="EMBL" id="VFRQ01000004">
    <property type="protein sequence ID" value="TPE44210.1"/>
    <property type="molecule type" value="Genomic_DNA"/>
</dbReference>
<dbReference type="InterPro" id="IPR016181">
    <property type="entry name" value="Acyl_CoA_acyltransferase"/>
</dbReference>
<protein>
    <submittedName>
        <fullName evidence="2">N-acetyltransferase</fullName>
    </submittedName>
</protein>
<dbReference type="CDD" id="cd04301">
    <property type="entry name" value="NAT_SF"/>
    <property type="match status" value="1"/>
</dbReference>
<accession>A0A501W7A5</accession>
<feature type="domain" description="N-acetyltransferase" evidence="1">
    <location>
        <begin position="6"/>
        <end position="94"/>
    </location>
</feature>
<dbReference type="PANTHER" id="PTHR31435:SF9">
    <property type="entry name" value="PROTEIN NATD1"/>
    <property type="match status" value="1"/>
</dbReference>
<dbReference type="Gene3D" id="3.40.630.30">
    <property type="match status" value="1"/>
</dbReference>
<name>A0A501W7A5_9BACT</name>
<keyword evidence="2" id="KW-0808">Transferase</keyword>
<dbReference type="GO" id="GO:0016740">
    <property type="term" value="F:transferase activity"/>
    <property type="evidence" value="ECO:0007669"/>
    <property type="project" value="UniProtKB-KW"/>
</dbReference>
<gene>
    <name evidence="2" type="ORF">FJM65_08580</name>
</gene>
<comment type="caution">
    <text evidence="2">The sequence shown here is derived from an EMBL/GenBank/DDBJ whole genome shotgun (WGS) entry which is preliminary data.</text>
</comment>
<dbReference type="PROSITE" id="PS51729">
    <property type="entry name" value="GNAT_YJDJ"/>
    <property type="match status" value="1"/>
</dbReference>
<sequence>MKHQIIHEEKYQQFTAKIGTEDEEGELAYAKPNQGVLDLTHTYVPEAYRGTGLAQELIETALAYARRHNLKIIATCVAVKKHIAQHPEHQDLLH</sequence>
<dbReference type="AlphaFoldDB" id="A0A501W7A5"/>
<dbReference type="Proteomes" id="UP000316727">
    <property type="component" value="Unassembled WGS sequence"/>
</dbReference>